<dbReference type="InterPro" id="IPR013685">
    <property type="entry name" value="POTRA_FtsQ_type"/>
</dbReference>
<dbReference type="RefSeq" id="WP_273600213.1">
    <property type="nucleotide sequence ID" value="NZ_JAQQXT010000005.1"/>
</dbReference>
<evidence type="ECO:0000256" key="2">
    <source>
        <dbReference type="ARBA" id="ARBA00022475"/>
    </source>
</evidence>
<evidence type="ECO:0000256" key="9">
    <source>
        <dbReference type="HAMAP-Rule" id="MF_00911"/>
    </source>
</evidence>
<dbReference type="Gene3D" id="3.40.50.11690">
    <property type="entry name" value="Cell division protein FtsQ/DivIB"/>
    <property type="match status" value="1"/>
</dbReference>
<evidence type="ECO:0000256" key="4">
    <source>
        <dbReference type="ARBA" id="ARBA00022618"/>
    </source>
</evidence>
<organism evidence="11 12">
    <name type="scientific">Roseateles albus</name>
    <dbReference type="NCBI Taxonomy" id="2987525"/>
    <lineage>
        <taxon>Bacteria</taxon>
        <taxon>Pseudomonadati</taxon>
        <taxon>Pseudomonadota</taxon>
        <taxon>Betaproteobacteria</taxon>
        <taxon>Burkholderiales</taxon>
        <taxon>Sphaerotilaceae</taxon>
        <taxon>Roseateles</taxon>
    </lineage>
</organism>
<keyword evidence="2 9" id="KW-1003">Cell membrane</keyword>
<dbReference type="PROSITE" id="PS51779">
    <property type="entry name" value="POTRA"/>
    <property type="match status" value="1"/>
</dbReference>
<comment type="similarity">
    <text evidence="9">Belongs to the FtsQ/DivIB family. FtsQ subfamily.</text>
</comment>
<protein>
    <recommendedName>
        <fullName evidence="9">Cell division protein FtsQ</fullName>
    </recommendedName>
</protein>
<dbReference type="Proteomes" id="UP001221189">
    <property type="component" value="Unassembled WGS sequence"/>
</dbReference>
<keyword evidence="7 9" id="KW-0472">Membrane</keyword>
<sequence>MRSNSTPISVPPDIRLMNAVTALLLAAMLVAVAALGLRWVVRLPVFAIRAIQVDGDVTRNSEASLRANALPRLSGSFLSMNLQDGRDAFESVPWVRRAVVQRVWPSRLLVKLEEHKPSAYWETKAEGADAQSDANVDRLLVNSYGEVFQANLGDVEDEDLPVLAGPAGTSAAMLHMWQRLQTVSSAIGEQVERLDLSGRGSWRLSFEKGAVVELGRGSEDEILARFAQFTRSITQITSLNHAPLLSADLRHAEGYAVRLSGISTTPSQVKPGLNGRSKKN</sequence>
<dbReference type="PANTHER" id="PTHR35851">
    <property type="entry name" value="CELL DIVISION PROTEIN FTSQ"/>
    <property type="match status" value="1"/>
</dbReference>
<keyword evidence="8 9" id="KW-0131">Cell cycle</keyword>
<comment type="subcellular location">
    <subcellularLocation>
        <location evidence="9">Cell inner membrane</location>
        <topology evidence="9">Single-pass type II membrane protein</topology>
    </subcellularLocation>
    <subcellularLocation>
        <location evidence="1">Membrane</location>
    </subcellularLocation>
    <text evidence="9">Localizes to the division septum.</text>
</comment>
<keyword evidence="6 9" id="KW-1133">Transmembrane helix</keyword>
<evidence type="ECO:0000256" key="3">
    <source>
        <dbReference type="ARBA" id="ARBA00022519"/>
    </source>
</evidence>
<proteinExistence type="inferred from homology"/>
<comment type="subunit">
    <text evidence="9">Part of a complex composed of FtsB, FtsL and FtsQ.</text>
</comment>
<dbReference type="InterPro" id="IPR005548">
    <property type="entry name" value="Cell_div_FtsQ/DivIB_C"/>
</dbReference>
<reference evidence="11 12" key="1">
    <citation type="submission" date="2022-10" db="EMBL/GenBank/DDBJ databases">
        <title>Paucibacter sp. hw1 Genome sequencing.</title>
        <authorList>
            <person name="Park S."/>
        </authorList>
    </citation>
    <scope>NUCLEOTIDE SEQUENCE [LARGE SCALE GENOMIC DNA]</scope>
    <source>
        <strain evidence="12">hw1</strain>
    </source>
</reference>
<keyword evidence="3 9" id="KW-0997">Cell inner membrane</keyword>
<feature type="transmembrane region" description="Helical" evidence="9">
    <location>
        <begin position="20"/>
        <end position="41"/>
    </location>
</feature>
<dbReference type="GO" id="GO:0051301">
    <property type="term" value="P:cell division"/>
    <property type="evidence" value="ECO:0007669"/>
    <property type="project" value="UniProtKB-KW"/>
</dbReference>
<dbReference type="EMBL" id="JAQQXT010000005">
    <property type="protein sequence ID" value="MDC8771940.1"/>
    <property type="molecule type" value="Genomic_DNA"/>
</dbReference>
<keyword evidence="12" id="KW-1185">Reference proteome</keyword>
<dbReference type="InterPro" id="IPR034746">
    <property type="entry name" value="POTRA"/>
</dbReference>
<dbReference type="Pfam" id="PF08478">
    <property type="entry name" value="POTRA_1"/>
    <property type="match status" value="1"/>
</dbReference>
<keyword evidence="5 9" id="KW-0812">Transmembrane</keyword>
<evidence type="ECO:0000256" key="5">
    <source>
        <dbReference type="ARBA" id="ARBA00022692"/>
    </source>
</evidence>
<dbReference type="HAMAP" id="MF_00911">
    <property type="entry name" value="FtsQ_subfam"/>
    <property type="match status" value="1"/>
</dbReference>
<evidence type="ECO:0000256" key="1">
    <source>
        <dbReference type="ARBA" id="ARBA00004370"/>
    </source>
</evidence>
<dbReference type="InterPro" id="IPR045335">
    <property type="entry name" value="FtsQ_C_sf"/>
</dbReference>
<dbReference type="PANTHER" id="PTHR35851:SF1">
    <property type="entry name" value="CELL DIVISION PROTEIN FTSQ"/>
    <property type="match status" value="1"/>
</dbReference>
<keyword evidence="4 9" id="KW-0132">Cell division</keyword>
<dbReference type="Pfam" id="PF03799">
    <property type="entry name" value="FtsQ_DivIB_C"/>
    <property type="match status" value="1"/>
</dbReference>
<dbReference type="InterPro" id="IPR026579">
    <property type="entry name" value="FtsQ"/>
</dbReference>
<comment type="function">
    <text evidence="9">Essential cell division protein. May link together the upstream cell division proteins, which are predominantly cytoplasmic, with the downstream cell division proteins, which are predominantly periplasmic. May control correct divisome assembly.</text>
</comment>
<comment type="caution">
    <text evidence="11">The sequence shown here is derived from an EMBL/GenBank/DDBJ whole genome shotgun (WGS) entry which is preliminary data.</text>
</comment>
<name>A0ABT5KDP8_9BURK</name>
<gene>
    <name evidence="9" type="primary">ftsQ</name>
    <name evidence="11" type="ORF">PRZ03_10195</name>
</gene>
<evidence type="ECO:0000313" key="11">
    <source>
        <dbReference type="EMBL" id="MDC8771940.1"/>
    </source>
</evidence>
<accession>A0ABT5KDP8</accession>
<dbReference type="Gene3D" id="3.10.20.310">
    <property type="entry name" value="membrane protein fhac"/>
    <property type="match status" value="1"/>
</dbReference>
<evidence type="ECO:0000256" key="6">
    <source>
        <dbReference type="ARBA" id="ARBA00022989"/>
    </source>
</evidence>
<evidence type="ECO:0000313" key="12">
    <source>
        <dbReference type="Proteomes" id="UP001221189"/>
    </source>
</evidence>
<evidence type="ECO:0000259" key="10">
    <source>
        <dbReference type="PROSITE" id="PS51779"/>
    </source>
</evidence>
<evidence type="ECO:0000256" key="7">
    <source>
        <dbReference type="ARBA" id="ARBA00023136"/>
    </source>
</evidence>
<feature type="domain" description="POTRA" evidence="10">
    <location>
        <begin position="46"/>
        <end position="115"/>
    </location>
</feature>
<evidence type="ECO:0000256" key="8">
    <source>
        <dbReference type="ARBA" id="ARBA00023306"/>
    </source>
</evidence>